<reference evidence="1" key="1">
    <citation type="submission" date="2020-07" db="EMBL/GenBank/DDBJ databases">
        <title>Huge and variable diversity of episymbiotic CPR bacteria and DPANN archaea in groundwater ecosystems.</title>
        <authorList>
            <person name="He C.Y."/>
            <person name="Keren R."/>
            <person name="Whittaker M."/>
            <person name="Farag I.F."/>
            <person name="Doudna J."/>
            <person name="Cate J.H.D."/>
            <person name="Banfield J.F."/>
        </authorList>
    </citation>
    <scope>NUCLEOTIDE SEQUENCE</scope>
    <source>
        <strain evidence="1">NC_groundwater_1520_Pr4_B-0.1um_53_5</strain>
    </source>
</reference>
<dbReference type="Proteomes" id="UP000736328">
    <property type="component" value="Unassembled WGS sequence"/>
</dbReference>
<evidence type="ECO:0000313" key="2">
    <source>
        <dbReference type="Proteomes" id="UP000736328"/>
    </source>
</evidence>
<accession>A0A933ML72</accession>
<dbReference type="NCBIfam" id="TIGR02436">
    <property type="entry name" value="four helix bundle protein"/>
    <property type="match status" value="1"/>
</dbReference>
<dbReference type="AlphaFoldDB" id="A0A933ML72"/>
<proteinExistence type="predicted"/>
<dbReference type="EMBL" id="JACQXR010000131">
    <property type="protein sequence ID" value="MBI4727475.1"/>
    <property type="molecule type" value="Genomic_DNA"/>
</dbReference>
<gene>
    <name evidence="1" type="ORF">HY768_09725</name>
</gene>
<dbReference type="Gene3D" id="1.20.1440.60">
    <property type="entry name" value="23S rRNA-intervening sequence"/>
    <property type="match status" value="1"/>
</dbReference>
<dbReference type="Pfam" id="PF05635">
    <property type="entry name" value="23S_rRNA_IVP"/>
    <property type="match status" value="1"/>
</dbReference>
<dbReference type="PANTHER" id="PTHR38471">
    <property type="entry name" value="FOUR HELIX BUNDLE PROTEIN"/>
    <property type="match status" value="1"/>
</dbReference>
<dbReference type="PANTHER" id="PTHR38471:SF2">
    <property type="entry name" value="FOUR HELIX BUNDLE PROTEIN"/>
    <property type="match status" value="1"/>
</dbReference>
<protein>
    <submittedName>
        <fullName evidence="1">Four helix bundle protein</fullName>
    </submittedName>
</protein>
<name>A0A933ML72_UNCT6</name>
<dbReference type="InterPro" id="IPR012657">
    <property type="entry name" value="23S_rRNA-intervening_sequence"/>
</dbReference>
<dbReference type="SUPFAM" id="SSF158446">
    <property type="entry name" value="IVS-encoded protein-like"/>
    <property type="match status" value="1"/>
</dbReference>
<organism evidence="1 2">
    <name type="scientific">candidate division TA06 bacterium</name>
    <dbReference type="NCBI Taxonomy" id="2250710"/>
    <lineage>
        <taxon>Bacteria</taxon>
        <taxon>Bacteria division TA06</taxon>
    </lineage>
</organism>
<comment type="caution">
    <text evidence="1">The sequence shown here is derived from an EMBL/GenBank/DDBJ whole genome shotgun (WGS) entry which is preliminary data.</text>
</comment>
<evidence type="ECO:0000313" key="1">
    <source>
        <dbReference type="EMBL" id="MBI4727475.1"/>
    </source>
</evidence>
<dbReference type="InterPro" id="IPR036583">
    <property type="entry name" value="23S_rRNA_IVS_sf"/>
</dbReference>
<dbReference type="CDD" id="cd16377">
    <property type="entry name" value="23S_rRNA_IVP_like"/>
    <property type="match status" value="1"/>
</dbReference>
<sequence length="123" mass="14300">MTEKVKPYTELNVWKKSRELTNFIYTLTKSFPAQELYGLTSQIRRCSVSVPSNIAEGSGRNHAKDSIQFFHIARGSLYELETQAYLAFDQKYINNKDLDSALQMITECKKLINGYIRYFRTLT</sequence>